<dbReference type="Pfam" id="PF07495">
    <property type="entry name" value="Y_Y_Y"/>
    <property type="match status" value="1"/>
</dbReference>
<evidence type="ECO:0000259" key="14">
    <source>
        <dbReference type="PROSITE" id="PS01124"/>
    </source>
</evidence>
<dbReference type="SMART" id="SM00388">
    <property type="entry name" value="HisKA"/>
    <property type="match status" value="1"/>
</dbReference>
<evidence type="ECO:0000256" key="3">
    <source>
        <dbReference type="ARBA" id="ARBA00022553"/>
    </source>
</evidence>
<dbReference type="Gene3D" id="3.40.50.2300">
    <property type="match status" value="1"/>
</dbReference>
<dbReference type="InterPro" id="IPR009057">
    <property type="entry name" value="Homeodomain-like_sf"/>
</dbReference>
<evidence type="ECO:0000256" key="13">
    <source>
        <dbReference type="SAM" id="SignalP"/>
    </source>
</evidence>
<dbReference type="FunFam" id="3.30.565.10:FF:000037">
    <property type="entry name" value="Hybrid sensor histidine kinase/response regulator"/>
    <property type="match status" value="1"/>
</dbReference>
<dbReference type="InterPro" id="IPR003594">
    <property type="entry name" value="HATPase_dom"/>
</dbReference>
<dbReference type="Gene3D" id="3.30.565.10">
    <property type="entry name" value="Histidine kinase-like ATPase, C-terminal domain"/>
    <property type="match status" value="1"/>
</dbReference>
<dbReference type="SMART" id="SM00448">
    <property type="entry name" value="REC"/>
    <property type="match status" value="1"/>
</dbReference>
<dbReference type="InterPro" id="IPR018060">
    <property type="entry name" value="HTH_AraC"/>
</dbReference>
<organism evidence="17 18">
    <name type="scientific">Bacteroides ovatus</name>
    <dbReference type="NCBI Taxonomy" id="28116"/>
    <lineage>
        <taxon>Bacteria</taxon>
        <taxon>Pseudomonadati</taxon>
        <taxon>Bacteroidota</taxon>
        <taxon>Bacteroidia</taxon>
        <taxon>Bacteroidales</taxon>
        <taxon>Bacteroidaceae</taxon>
        <taxon>Bacteroides</taxon>
    </lineage>
</organism>
<dbReference type="SUPFAM" id="SSF52172">
    <property type="entry name" value="CheY-like"/>
    <property type="match status" value="1"/>
</dbReference>
<evidence type="ECO:0000256" key="1">
    <source>
        <dbReference type="ARBA" id="ARBA00000085"/>
    </source>
</evidence>
<dbReference type="FunFam" id="3.40.50.2300:FF:000138">
    <property type="entry name" value="Two-component system sensor histidine kinase/response regulator"/>
    <property type="match status" value="1"/>
</dbReference>
<keyword evidence="13" id="KW-0732">Signal</keyword>
<feature type="domain" description="HTH araC/xylS-type" evidence="14">
    <location>
        <begin position="1270"/>
        <end position="1369"/>
    </location>
</feature>
<evidence type="ECO:0000256" key="10">
    <source>
        <dbReference type="ARBA" id="ARBA00023125"/>
    </source>
</evidence>
<keyword evidence="3 12" id="KW-0597">Phosphoprotein</keyword>
<feature type="modified residue" description="4-aspartylphosphate" evidence="12">
    <location>
        <position position="1161"/>
    </location>
</feature>
<dbReference type="Proteomes" id="UP000478493">
    <property type="component" value="Unassembled WGS sequence"/>
</dbReference>
<dbReference type="GO" id="GO:0003700">
    <property type="term" value="F:DNA-binding transcription factor activity"/>
    <property type="evidence" value="ECO:0007669"/>
    <property type="project" value="InterPro"/>
</dbReference>
<dbReference type="InterPro" id="IPR011123">
    <property type="entry name" value="Y_Y_Y"/>
</dbReference>
<reference evidence="17 18" key="1">
    <citation type="journal article" date="2019" name="Nat. Med.">
        <title>A library of human gut bacterial isolates paired with longitudinal multiomics data enables mechanistic microbiome research.</title>
        <authorList>
            <person name="Poyet M."/>
            <person name="Groussin M."/>
            <person name="Gibbons S.M."/>
            <person name="Avila-Pacheco J."/>
            <person name="Jiang X."/>
            <person name="Kearney S.M."/>
            <person name="Perrotta A.R."/>
            <person name="Berdy B."/>
            <person name="Zhao S."/>
            <person name="Lieberman T.D."/>
            <person name="Swanson P.K."/>
            <person name="Smith M."/>
            <person name="Roesemann S."/>
            <person name="Alexander J.E."/>
            <person name="Rich S.A."/>
            <person name="Livny J."/>
            <person name="Vlamakis H."/>
            <person name="Clish C."/>
            <person name="Bullock K."/>
            <person name="Deik A."/>
            <person name="Scott J."/>
            <person name="Pierce K.A."/>
            <person name="Xavier R.J."/>
            <person name="Alm E.J."/>
        </authorList>
    </citation>
    <scope>NUCLEOTIDE SEQUENCE [LARGE SCALE GENOMIC DNA]</scope>
    <source>
        <strain evidence="17 18">BIOML-A41</strain>
    </source>
</reference>
<keyword evidence="9" id="KW-0805">Transcription regulation</keyword>
<keyword evidence="10" id="KW-0238">DNA-binding</keyword>
<dbReference type="InterPro" id="IPR013783">
    <property type="entry name" value="Ig-like_fold"/>
</dbReference>
<sequence>MKKHITSIFFLCLLSVSQLIAQSHSIKRLGIEQGLSNNYVISIAQDKQGFLWFATEEGLNKFDGTRFMTYYKNDLSQSSQGITGNELNRVYADNKRPIIWIATQRDGLNAYNYNKQVFTAYSHNPDDPHSLITNDVTDIAPSAQHEDGLWISTYYRGIEYLDINSGQFTHYNKNTVPALSCEQTWTVLDGGDGNLYIGHVGHGFSILSLKDKSVKNFQNHSDDPKSLPGNDVRCLTKDTNGNIWLGTDKGLALFNATDQSFITFKNNKNDKYAALCNRILAIKQLNDGKLWIASELNGGITILDLKQSMFLSPEQISLEYIQEGDDSRSLSNASARCIFQDSFDNIWIGTWGGGINFISRKPPLFTTLSYSPIPNNENSLNNKVASSLCTDRQGRIWIGTDGGGINVFEGDKRIAIYKKETGDIPSNFILTSLQDSKGNLWFGSFQGGISYYDTRNKRFRSISLMGQYNQDVRTIYEDTQHNIWVGYSGGIIVLNPLNMEIIRHYNTENSELHSDFVRSIAQDEKGRFWIGTFGDGLGVYTPDLQQIKTFVQREGFCSNTVNQIIQDKHKRMWIGTGEGLVCFLSTDELNYKTYQRKDGLINTNICAIAEDKKGNIWFSNNKGISCYVTSKDCFYNYGHSDDVPAGSFSSSCVTQNKNGWIYFGSINGVCCFNPDITMNEQPAPAAVITEMKILGRLSNLENNDMIINLSKGQNVELSHAQNSFGLTFNVQNYSLVNQVEYVYMLKGLENSWYTVNENNSVTFRNIPPGKYEFLIKARVHNQEWPEEATSLTIRVNPPLWLTWWAKLIYILVSISITYLILHAYKKKLDLESLYTLEKKNHEQEQELNQERLRFYTNITHELRTPLTLILGPLEDMQKETSLPAKQAQKLSVIHQSALRLLNLINQILEFRKTETQNKKLCVSKGNIAPLIHEIGLKYKELNQKTKIDFQIQIEKEEMLLFFDKEIITIVLDNLISNAIKYTEQGRVTLSLYQTMRNEVAYTEIKVSDTGYGISAEALPHIFDRYYQESGKHQASGTGIGLALVKNLVTLHEGEIRAESMQNEGSTFYISLLTDNIYPNALHADSTEPIQEDTNQEASLEYPQETTLDTGKPILLIVEDNEEIQKYIAESFANSFEVLTAYNGEEGKQQALSRIPDIVVSDIMMPVMDGITLCRQLKEDVRTSHIPIILLTAKDSLQDKEEGYEVGADSYLTKPFSASLLRSRINNLLESRKKLIAQFQTQSVPGNQADLKEKRIVIAEALSKLDNEFIEKITLLIEENLSSEKIDITYLSDKMCMSGSTLYRKMKALTGLSTNEYIRKVKMQNAERLLLEGKFNISEIAYKVGMNSTGYFRQCFKEEFGVSPSDYLKQIIQS</sequence>
<dbReference type="GO" id="GO:0043565">
    <property type="term" value="F:sequence-specific DNA binding"/>
    <property type="evidence" value="ECO:0007669"/>
    <property type="project" value="InterPro"/>
</dbReference>
<dbReference type="FunFam" id="1.10.287.130:FF:000034">
    <property type="entry name" value="Two-component system sensor histidine kinase/response regulator"/>
    <property type="match status" value="1"/>
</dbReference>
<dbReference type="Pfam" id="PF00072">
    <property type="entry name" value="Response_reg"/>
    <property type="match status" value="1"/>
</dbReference>
<evidence type="ECO:0000256" key="4">
    <source>
        <dbReference type="ARBA" id="ARBA00022679"/>
    </source>
</evidence>
<name>A0A5M5M896_BACOV</name>
<evidence type="ECO:0000256" key="12">
    <source>
        <dbReference type="PROSITE-ProRule" id="PRU00169"/>
    </source>
</evidence>
<dbReference type="SUPFAM" id="SSF63829">
    <property type="entry name" value="Calcium-dependent phosphotriesterase"/>
    <property type="match status" value="3"/>
</dbReference>
<keyword evidence="4" id="KW-0808">Transferase</keyword>
<dbReference type="SMART" id="SM00387">
    <property type="entry name" value="HATPase_c"/>
    <property type="match status" value="1"/>
</dbReference>
<dbReference type="Pfam" id="PF00512">
    <property type="entry name" value="HisKA"/>
    <property type="match status" value="1"/>
</dbReference>
<dbReference type="PRINTS" id="PR00344">
    <property type="entry name" value="BCTRLSENSOR"/>
</dbReference>
<evidence type="ECO:0000259" key="15">
    <source>
        <dbReference type="PROSITE" id="PS50109"/>
    </source>
</evidence>
<evidence type="ECO:0000256" key="9">
    <source>
        <dbReference type="ARBA" id="ARBA00023015"/>
    </source>
</evidence>
<dbReference type="CDD" id="cd00075">
    <property type="entry name" value="HATPase"/>
    <property type="match status" value="1"/>
</dbReference>
<dbReference type="InterPro" id="IPR015943">
    <property type="entry name" value="WD40/YVTN_repeat-like_dom_sf"/>
</dbReference>
<evidence type="ECO:0000256" key="6">
    <source>
        <dbReference type="ARBA" id="ARBA00022777"/>
    </source>
</evidence>
<dbReference type="Pfam" id="PF02518">
    <property type="entry name" value="HATPase_c"/>
    <property type="match status" value="1"/>
</dbReference>
<dbReference type="GO" id="GO:0000155">
    <property type="term" value="F:phosphorelay sensor kinase activity"/>
    <property type="evidence" value="ECO:0007669"/>
    <property type="project" value="InterPro"/>
</dbReference>
<dbReference type="SUPFAM" id="SSF55874">
    <property type="entry name" value="ATPase domain of HSP90 chaperone/DNA topoisomerase II/histidine kinase"/>
    <property type="match status" value="1"/>
</dbReference>
<evidence type="ECO:0000256" key="5">
    <source>
        <dbReference type="ARBA" id="ARBA00022741"/>
    </source>
</evidence>
<dbReference type="Gene3D" id="1.10.10.60">
    <property type="entry name" value="Homeodomain-like"/>
    <property type="match status" value="2"/>
</dbReference>
<comment type="caution">
    <text evidence="17">The sequence shown here is derived from an EMBL/GenBank/DDBJ whole genome shotgun (WGS) entry which is preliminary data.</text>
</comment>
<dbReference type="PROSITE" id="PS50109">
    <property type="entry name" value="HIS_KIN"/>
    <property type="match status" value="1"/>
</dbReference>
<evidence type="ECO:0000256" key="8">
    <source>
        <dbReference type="ARBA" id="ARBA00023012"/>
    </source>
</evidence>
<evidence type="ECO:0000256" key="11">
    <source>
        <dbReference type="ARBA" id="ARBA00023163"/>
    </source>
</evidence>
<dbReference type="InterPro" id="IPR005467">
    <property type="entry name" value="His_kinase_dom"/>
</dbReference>
<dbReference type="Gene3D" id="2.130.10.10">
    <property type="entry name" value="YVTN repeat-like/Quinoprotein amine dehydrogenase"/>
    <property type="match status" value="2"/>
</dbReference>
<keyword evidence="5" id="KW-0547">Nucleotide-binding</keyword>
<keyword evidence="8" id="KW-0902">Two-component regulatory system</keyword>
<dbReference type="InterPro" id="IPR003661">
    <property type="entry name" value="HisK_dim/P_dom"/>
</dbReference>
<protein>
    <recommendedName>
        <fullName evidence="2">histidine kinase</fullName>
        <ecNumber evidence="2">2.7.13.3</ecNumber>
    </recommendedName>
</protein>
<dbReference type="GO" id="GO:0005524">
    <property type="term" value="F:ATP binding"/>
    <property type="evidence" value="ECO:0007669"/>
    <property type="project" value="UniProtKB-KW"/>
</dbReference>
<dbReference type="InterPro" id="IPR001789">
    <property type="entry name" value="Sig_transdc_resp-reg_receiver"/>
</dbReference>
<evidence type="ECO:0000256" key="7">
    <source>
        <dbReference type="ARBA" id="ARBA00022840"/>
    </source>
</evidence>
<dbReference type="InterPro" id="IPR036890">
    <property type="entry name" value="HATPase_C_sf"/>
</dbReference>
<dbReference type="FunFam" id="2.60.40.10:FF:000791">
    <property type="entry name" value="Two-component system sensor histidine kinase/response regulator"/>
    <property type="match status" value="1"/>
</dbReference>
<dbReference type="RefSeq" id="WP_130060749.1">
    <property type="nucleotide sequence ID" value="NZ_RCXR01000001.1"/>
</dbReference>
<comment type="catalytic activity">
    <reaction evidence="1">
        <text>ATP + protein L-histidine = ADP + protein N-phospho-L-histidine.</text>
        <dbReference type="EC" id="2.7.13.3"/>
    </reaction>
</comment>
<dbReference type="Pfam" id="PF12833">
    <property type="entry name" value="HTH_18"/>
    <property type="match status" value="1"/>
</dbReference>
<dbReference type="InterPro" id="IPR011006">
    <property type="entry name" value="CheY-like_superfamily"/>
</dbReference>
<dbReference type="InterPro" id="IPR018062">
    <property type="entry name" value="HTH_AraC-typ_CS"/>
</dbReference>
<dbReference type="InterPro" id="IPR004358">
    <property type="entry name" value="Sig_transdc_His_kin-like_C"/>
</dbReference>
<dbReference type="EC" id="2.7.13.3" evidence="2"/>
<keyword evidence="11" id="KW-0804">Transcription</keyword>
<dbReference type="SUPFAM" id="SSF46689">
    <property type="entry name" value="Homeodomain-like"/>
    <property type="match status" value="1"/>
</dbReference>
<feature type="domain" description="Histidine kinase" evidence="15">
    <location>
        <begin position="857"/>
        <end position="1075"/>
    </location>
</feature>
<dbReference type="EMBL" id="VWGP01000001">
    <property type="protein sequence ID" value="KAA4543133.1"/>
    <property type="molecule type" value="Genomic_DNA"/>
</dbReference>
<evidence type="ECO:0000313" key="18">
    <source>
        <dbReference type="Proteomes" id="UP000478493"/>
    </source>
</evidence>
<dbReference type="InterPro" id="IPR011110">
    <property type="entry name" value="Reg_prop"/>
</dbReference>
<dbReference type="SUPFAM" id="SSF47384">
    <property type="entry name" value="Homodimeric domain of signal transducing histidine kinase"/>
    <property type="match status" value="1"/>
</dbReference>
<dbReference type="PROSITE" id="PS50110">
    <property type="entry name" value="RESPONSE_REGULATORY"/>
    <property type="match status" value="1"/>
</dbReference>
<proteinExistence type="predicted"/>
<accession>A0A5M5M896</accession>
<feature type="signal peptide" evidence="13">
    <location>
        <begin position="1"/>
        <end position="21"/>
    </location>
</feature>
<dbReference type="Gene3D" id="2.60.40.10">
    <property type="entry name" value="Immunoglobulins"/>
    <property type="match status" value="1"/>
</dbReference>
<keyword evidence="6" id="KW-0418">Kinase</keyword>
<dbReference type="PROSITE" id="PS00041">
    <property type="entry name" value="HTH_ARAC_FAMILY_1"/>
    <property type="match status" value="1"/>
</dbReference>
<dbReference type="InterPro" id="IPR036097">
    <property type="entry name" value="HisK_dim/P_sf"/>
</dbReference>
<dbReference type="SMART" id="SM00342">
    <property type="entry name" value="HTH_ARAC"/>
    <property type="match status" value="1"/>
</dbReference>
<feature type="domain" description="Response regulatory" evidence="16">
    <location>
        <begin position="1113"/>
        <end position="1228"/>
    </location>
</feature>
<evidence type="ECO:0000313" key="17">
    <source>
        <dbReference type="EMBL" id="KAA4543133.1"/>
    </source>
</evidence>
<dbReference type="CDD" id="cd00082">
    <property type="entry name" value="HisKA"/>
    <property type="match status" value="1"/>
</dbReference>
<feature type="chain" id="PRO_5030133495" description="histidine kinase" evidence="13">
    <location>
        <begin position="22"/>
        <end position="1373"/>
    </location>
</feature>
<dbReference type="PROSITE" id="PS01124">
    <property type="entry name" value="HTH_ARAC_FAMILY_2"/>
    <property type="match status" value="1"/>
</dbReference>
<dbReference type="Pfam" id="PF07494">
    <property type="entry name" value="Reg_prop"/>
    <property type="match status" value="8"/>
</dbReference>
<dbReference type="Gene3D" id="1.10.287.130">
    <property type="match status" value="1"/>
</dbReference>
<keyword evidence="7" id="KW-0067">ATP-binding</keyword>
<dbReference type="PANTHER" id="PTHR43547">
    <property type="entry name" value="TWO-COMPONENT HISTIDINE KINASE"/>
    <property type="match status" value="1"/>
</dbReference>
<evidence type="ECO:0000256" key="2">
    <source>
        <dbReference type="ARBA" id="ARBA00012438"/>
    </source>
</evidence>
<dbReference type="PANTHER" id="PTHR43547:SF2">
    <property type="entry name" value="HYBRID SIGNAL TRANSDUCTION HISTIDINE KINASE C"/>
    <property type="match status" value="1"/>
</dbReference>
<gene>
    <name evidence="17" type="ORF">F3B85_00485</name>
</gene>
<dbReference type="CDD" id="cd17574">
    <property type="entry name" value="REC_OmpR"/>
    <property type="match status" value="1"/>
</dbReference>
<evidence type="ECO:0000259" key="16">
    <source>
        <dbReference type="PROSITE" id="PS50110"/>
    </source>
</evidence>